<keyword evidence="1" id="KW-0862">Zinc</keyword>
<keyword evidence="1" id="KW-0479">Metal-binding</keyword>
<dbReference type="GO" id="GO:0008270">
    <property type="term" value="F:zinc ion binding"/>
    <property type="evidence" value="ECO:0007669"/>
    <property type="project" value="UniProtKB-KW"/>
</dbReference>
<dbReference type="InterPro" id="IPR001841">
    <property type="entry name" value="Znf_RING"/>
</dbReference>
<evidence type="ECO:0000259" key="2">
    <source>
        <dbReference type="PROSITE" id="PS50089"/>
    </source>
</evidence>
<evidence type="ECO:0000313" key="3">
    <source>
        <dbReference type="EMBL" id="ARF08001.1"/>
    </source>
</evidence>
<proteinExistence type="predicted"/>
<gene>
    <name evidence="3" type="ORF">Catovirus_1_51</name>
</gene>
<protein>
    <recommendedName>
        <fullName evidence="2">RING-type domain-containing protein</fullName>
    </recommendedName>
</protein>
<dbReference type="PROSITE" id="PS50089">
    <property type="entry name" value="ZF_RING_2"/>
    <property type="match status" value="1"/>
</dbReference>
<dbReference type="EMBL" id="KY684083">
    <property type="protein sequence ID" value="ARF08001.1"/>
    <property type="molecule type" value="Genomic_DNA"/>
</dbReference>
<name>A0A1V0S8H4_9VIRU</name>
<sequence>MEIIYDPSEDCEIVGYLSNLKPNKSKDLCIVCQKMEPDNVTWNRYELPCNHVGHTRCVRRHMARTLTYCPKCDNKLKKLNMRHESKMTWQAMLKNNKKNIIKCVLCKNNCDDRYNILQGSFSFYDSEVEICYLCDVCMYEKNIEDGDEIIFVNKGIFKIDSINRSE</sequence>
<organism evidence="3">
    <name type="scientific">Catovirus CTV1</name>
    <dbReference type="NCBI Taxonomy" id="1977631"/>
    <lineage>
        <taxon>Viruses</taxon>
        <taxon>Varidnaviria</taxon>
        <taxon>Bamfordvirae</taxon>
        <taxon>Nucleocytoviricota</taxon>
        <taxon>Megaviricetes</taxon>
        <taxon>Imitervirales</taxon>
        <taxon>Mimiviridae</taxon>
        <taxon>Klosneuvirinae</taxon>
        <taxon>Catovirus</taxon>
    </lineage>
</organism>
<keyword evidence="1" id="KW-0863">Zinc-finger</keyword>
<evidence type="ECO:0000256" key="1">
    <source>
        <dbReference type="PROSITE-ProRule" id="PRU00175"/>
    </source>
</evidence>
<dbReference type="SUPFAM" id="SSF57850">
    <property type="entry name" value="RING/U-box"/>
    <property type="match status" value="1"/>
</dbReference>
<accession>A0A1V0S8H4</accession>
<dbReference type="InterPro" id="IPR013083">
    <property type="entry name" value="Znf_RING/FYVE/PHD"/>
</dbReference>
<reference evidence="3" key="1">
    <citation type="journal article" date="2017" name="Science">
        <title>Giant viruses with an expanded complement of translation system components.</title>
        <authorList>
            <person name="Schulz F."/>
            <person name="Yutin N."/>
            <person name="Ivanova N.N."/>
            <person name="Ortega D.R."/>
            <person name="Lee T.K."/>
            <person name="Vierheilig J."/>
            <person name="Daims H."/>
            <person name="Horn M."/>
            <person name="Wagner M."/>
            <person name="Jensen G.J."/>
            <person name="Kyrpides N.C."/>
            <person name="Koonin E.V."/>
            <person name="Woyke T."/>
        </authorList>
    </citation>
    <scope>NUCLEOTIDE SEQUENCE</scope>
    <source>
        <strain evidence="3">CTV1</strain>
    </source>
</reference>
<dbReference type="Gene3D" id="3.30.40.10">
    <property type="entry name" value="Zinc/RING finger domain, C3HC4 (zinc finger)"/>
    <property type="match status" value="1"/>
</dbReference>
<feature type="domain" description="RING-type" evidence="2">
    <location>
        <begin position="29"/>
        <end position="73"/>
    </location>
</feature>